<dbReference type="NCBIfam" id="TIGR01682">
    <property type="entry name" value="moaD"/>
    <property type="match status" value="1"/>
</dbReference>
<dbReference type="Gene3D" id="3.10.20.30">
    <property type="match status" value="1"/>
</dbReference>
<gene>
    <name evidence="4" type="ORF">SAMN05216551_10374</name>
</gene>
<dbReference type="RefSeq" id="WP_091906166.1">
    <property type="nucleotide sequence ID" value="NZ_FNLO01000003.1"/>
</dbReference>
<dbReference type="PANTHER" id="PTHR33359:SF1">
    <property type="entry name" value="MOLYBDOPTERIN SYNTHASE SULFUR CARRIER SUBUNIT"/>
    <property type="match status" value="1"/>
</dbReference>
<sequence>MLIELRFFAALRETLGVAAERVEVPAEVATVGALRDWLRARGGVWADALDLSRPVRAARNQRAGQPDTPLADGDEIAFFPPVTGG</sequence>
<keyword evidence="5" id="KW-1185">Reference proteome</keyword>
<dbReference type="Proteomes" id="UP000243719">
    <property type="component" value="Unassembled WGS sequence"/>
</dbReference>
<evidence type="ECO:0000256" key="1">
    <source>
        <dbReference type="ARBA" id="ARBA00022741"/>
    </source>
</evidence>
<dbReference type="GO" id="GO:0006777">
    <property type="term" value="P:Mo-molybdopterin cofactor biosynthetic process"/>
    <property type="evidence" value="ECO:0007669"/>
    <property type="project" value="InterPro"/>
</dbReference>
<dbReference type="OrthoDB" id="9801945at2"/>
<reference evidence="5" key="1">
    <citation type="submission" date="2016-09" db="EMBL/GenBank/DDBJ databases">
        <authorList>
            <person name="Varghese N."/>
            <person name="Submissions S."/>
        </authorList>
    </citation>
    <scope>NUCLEOTIDE SEQUENCE [LARGE SCALE GENOMIC DNA]</scope>
    <source>
        <strain evidence="5">JS23</strain>
    </source>
</reference>
<dbReference type="Pfam" id="PF02597">
    <property type="entry name" value="ThiS"/>
    <property type="match status" value="1"/>
</dbReference>
<dbReference type="AlphaFoldDB" id="A0A1H2PLV1"/>
<dbReference type="STRING" id="1770053.SAMN05216551_10374"/>
<dbReference type="InterPro" id="IPR044672">
    <property type="entry name" value="MOCS2A"/>
</dbReference>
<dbReference type="InterPro" id="IPR012675">
    <property type="entry name" value="Beta-grasp_dom_sf"/>
</dbReference>
<protein>
    <recommendedName>
        <fullName evidence="3">Molybdopterin synthase sulfur carrier subunit</fullName>
    </recommendedName>
</protein>
<evidence type="ECO:0000256" key="2">
    <source>
        <dbReference type="ARBA" id="ARBA00024200"/>
    </source>
</evidence>
<accession>A0A1H2PLV1</accession>
<dbReference type="GO" id="GO:0000166">
    <property type="term" value="F:nucleotide binding"/>
    <property type="evidence" value="ECO:0007669"/>
    <property type="project" value="UniProtKB-KW"/>
</dbReference>
<dbReference type="SUPFAM" id="SSF54285">
    <property type="entry name" value="MoaD/ThiS"/>
    <property type="match status" value="1"/>
</dbReference>
<dbReference type="EMBL" id="FNLO01000003">
    <property type="protein sequence ID" value="SDV47524.1"/>
    <property type="molecule type" value="Genomic_DNA"/>
</dbReference>
<organism evidence="4 5">
    <name type="scientific">Chitinasiproducens palmae</name>
    <dbReference type="NCBI Taxonomy" id="1770053"/>
    <lineage>
        <taxon>Bacteria</taxon>
        <taxon>Pseudomonadati</taxon>
        <taxon>Pseudomonadota</taxon>
        <taxon>Betaproteobacteria</taxon>
        <taxon>Burkholderiales</taxon>
        <taxon>Burkholderiaceae</taxon>
        <taxon>Chitinasiproducens</taxon>
    </lineage>
</organism>
<name>A0A1H2PLV1_9BURK</name>
<proteinExistence type="inferred from homology"/>
<keyword evidence="1" id="KW-0547">Nucleotide-binding</keyword>
<dbReference type="PANTHER" id="PTHR33359">
    <property type="entry name" value="MOLYBDOPTERIN SYNTHASE SULFUR CARRIER SUBUNIT"/>
    <property type="match status" value="1"/>
</dbReference>
<evidence type="ECO:0000256" key="3">
    <source>
        <dbReference type="ARBA" id="ARBA00024247"/>
    </source>
</evidence>
<dbReference type="InterPro" id="IPR016155">
    <property type="entry name" value="Mopterin_synth/thiamin_S_b"/>
</dbReference>
<evidence type="ECO:0000313" key="5">
    <source>
        <dbReference type="Proteomes" id="UP000243719"/>
    </source>
</evidence>
<dbReference type="InterPro" id="IPR003749">
    <property type="entry name" value="ThiS/MoaD-like"/>
</dbReference>
<comment type="similarity">
    <text evidence="2">Belongs to the MoaD family.</text>
</comment>
<dbReference type="GO" id="GO:1990133">
    <property type="term" value="C:molybdopterin adenylyltransferase complex"/>
    <property type="evidence" value="ECO:0007669"/>
    <property type="project" value="TreeGrafter"/>
</dbReference>
<evidence type="ECO:0000313" key="4">
    <source>
        <dbReference type="EMBL" id="SDV47524.1"/>
    </source>
</evidence>
<dbReference type="CDD" id="cd00754">
    <property type="entry name" value="Ubl_MoaD"/>
    <property type="match status" value="1"/>
</dbReference>